<evidence type="ECO:0000256" key="3">
    <source>
        <dbReference type="PROSITE-ProRule" id="PRU00169"/>
    </source>
</evidence>
<dbReference type="InterPro" id="IPR016032">
    <property type="entry name" value="Sig_transdc_resp-reg_C-effctor"/>
</dbReference>
<feature type="modified residue" description="4-aspartylphosphate" evidence="3">
    <location>
        <position position="67"/>
    </location>
</feature>
<dbReference type="InterPro" id="IPR058245">
    <property type="entry name" value="NreC/VraR/RcsB-like_REC"/>
</dbReference>
<dbReference type="GO" id="GO:0006355">
    <property type="term" value="P:regulation of DNA-templated transcription"/>
    <property type="evidence" value="ECO:0007669"/>
    <property type="project" value="InterPro"/>
</dbReference>
<reference evidence="6" key="1">
    <citation type="submission" date="2020-04" db="EMBL/GenBank/DDBJ databases">
        <authorList>
            <person name="Zhang T."/>
        </authorList>
    </citation>
    <scope>NUCLEOTIDE SEQUENCE</scope>
    <source>
        <strain evidence="6">HKST-UBA02</strain>
    </source>
</reference>
<organism evidence="6 7">
    <name type="scientific">Eiseniibacteriota bacterium</name>
    <dbReference type="NCBI Taxonomy" id="2212470"/>
    <lineage>
        <taxon>Bacteria</taxon>
        <taxon>Candidatus Eiseniibacteriota</taxon>
    </lineage>
</organism>
<dbReference type="GO" id="GO:0003677">
    <property type="term" value="F:DNA binding"/>
    <property type="evidence" value="ECO:0007669"/>
    <property type="project" value="UniProtKB-KW"/>
</dbReference>
<gene>
    <name evidence="6" type="ORF">KDA27_15600</name>
</gene>
<dbReference type="PANTHER" id="PTHR43214">
    <property type="entry name" value="TWO-COMPONENT RESPONSE REGULATOR"/>
    <property type="match status" value="1"/>
</dbReference>
<dbReference type="InterPro" id="IPR011006">
    <property type="entry name" value="CheY-like_superfamily"/>
</dbReference>
<dbReference type="GO" id="GO:0000160">
    <property type="term" value="P:phosphorelay signal transduction system"/>
    <property type="evidence" value="ECO:0007669"/>
    <property type="project" value="InterPro"/>
</dbReference>
<evidence type="ECO:0000313" key="7">
    <source>
        <dbReference type="Proteomes" id="UP000739538"/>
    </source>
</evidence>
<dbReference type="AlphaFoldDB" id="A0A956NGY5"/>
<dbReference type="InterPro" id="IPR001789">
    <property type="entry name" value="Sig_transdc_resp-reg_receiver"/>
</dbReference>
<dbReference type="CDD" id="cd17535">
    <property type="entry name" value="REC_NarL-like"/>
    <property type="match status" value="1"/>
</dbReference>
<dbReference type="SMART" id="SM00421">
    <property type="entry name" value="HTH_LUXR"/>
    <property type="match status" value="1"/>
</dbReference>
<dbReference type="Proteomes" id="UP000739538">
    <property type="component" value="Unassembled WGS sequence"/>
</dbReference>
<dbReference type="Pfam" id="PF00196">
    <property type="entry name" value="GerE"/>
    <property type="match status" value="1"/>
</dbReference>
<dbReference type="PANTHER" id="PTHR43214:SF43">
    <property type="entry name" value="TWO-COMPONENT RESPONSE REGULATOR"/>
    <property type="match status" value="1"/>
</dbReference>
<accession>A0A956NGY5</accession>
<name>A0A956NGY5_UNCEI</name>
<evidence type="ECO:0000259" key="4">
    <source>
        <dbReference type="PROSITE" id="PS50043"/>
    </source>
</evidence>
<dbReference type="PROSITE" id="PS50110">
    <property type="entry name" value="RESPONSE_REGULATORY"/>
    <property type="match status" value="1"/>
</dbReference>
<feature type="domain" description="Response regulatory" evidence="5">
    <location>
        <begin position="9"/>
        <end position="132"/>
    </location>
</feature>
<evidence type="ECO:0000259" key="5">
    <source>
        <dbReference type="PROSITE" id="PS50110"/>
    </source>
</evidence>
<dbReference type="CDD" id="cd06170">
    <property type="entry name" value="LuxR_C_like"/>
    <property type="match status" value="1"/>
</dbReference>
<evidence type="ECO:0000313" key="6">
    <source>
        <dbReference type="EMBL" id="MCA9757230.1"/>
    </source>
</evidence>
<sequence>MTSRPSVIRVALVEDDPDIRTGLEAILRDEPSRVRCVGSYPSAVDAIADLVTKEDSHPELPDVVLMDIEMPGTDGIEATKQLRAGHSSIDVIMLTVREDDDAVFRSLCAGAVGYLVKTTSPARLIDAVVEAVEGGSPLSPSIARRVTRSFQAVAPSPLTDRETEILRHLCEGKSYKEIAADLFISERTVHSHLKNVYRKLEVHSKTEAMARAMKERWV</sequence>
<dbReference type="PRINTS" id="PR00038">
    <property type="entry name" value="HTHLUXR"/>
</dbReference>
<protein>
    <submittedName>
        <fullName evidence="6">Response regulator transcription factor</fullName>
    </submittedName>
</protein>
<dbReference type="EMBL" id="JAGQHS010000088">
    <property type="protein sequence ID" value="MCA9757230.1"/>
    <property type="molecule type" value="Genomic_DNA"/>
</dbReference>
<proteinExistence type="predicted"/>
<dbReference type="PROSITE" id="PS00622">
    <property type="entry name" value="HTH_LUXR_1"/>
    <property type="match status" value="1"/>
</dbReference>
<comment type="caution">
    <text evidence="6">The sequence shown here is derived from an EMBL/GenBank/DDBJ whole genome shotgun (WGS) entry which is preliminary data.</text>
</comment>
<keyword evidence="1 3" id="KW-0597">Phosphoprotein</keyword>
<evidence type="ECO:0000256" key="2">
    <source>
        <dbReference type="ARBA" id="ARBA00023125"/>
    </source>
</evidence>
<dbReference type="SUPFAM" id="SSF46894">
    <property type="entry name" value="C-terminal effector domain of the bipartite response regulators"/>
    <property type="match status" value="1"/>
</dbReference>
<dbReference type="SMART" id="SM00448">
    <property type="entry name" value="REC"/>
    <property type="match status" value="1"/>
</dbReference>
<feature type="domain" description="HTH luxR-type" evidence="4">
    <location>
        <begin position="151"/>
        <end position="216"/>
    </location>
</feature>
<dbReference type="InterPro" id="IPR039420">
    <property type="entry name" value="WalR-like"/>
</dbReference>
<evidence type="ECO:0000256" key="1">
    <source>
        <dbReference type="ARBA" id="ARBA00022553"/>
    </source>
</evidence>
<reference evidence="6" key="2">
    <citation type="journal article" date="2021" name="Microbiome">
        <title>Successional dynamics and alternative stable states in a saline activated sludge microbial community over 9 years.</title>
        <authorList>
            <person name="Wang Y."/>
            <person name="Ye J."/>
            <person name="Ju F."/>
            <person name="Liu L."/>
            <person name="Boyd J.A."/>
            <person name="Deng Y."/>
            <person name="Parks D.H."/>
            <person name="Jiang X."/>
            <person name="Yin X."/>
            <person name="Woodcroft B.J."/>
            <person name="Tyson G.W."/>
            <person name="Hugenholtz P."/>
            <person name="Polz M.F."/>
            <person name="Zhang T."/>
        </authorList>
    </citation>
    <scope>NUCLEOTIDE SEQUENCE</scope>
    <source>
        <strain evidence="6">HKST-UBA02</strain>
    </source>
</reference>
<dbReference type="Pfam" id="PF00072">
    <property type="entry name" value="Response_reg"/>
    <property type="match status" value="1"/>
</dbReference>
<keyword evidence="2" id="KW-0238">DNA-binding</keyword>
<dbReference type="SUPFAM" id="SSF52172">
    <property type="entry name" value="CheY-like"/>
    <property type="match status" value="1"/>
</dbReference>
<dbReference type="Gene3D" id="3.40.50.2300">
    <property type="match status" value="1"/>
</dbReference>
<dbReference type="InterPro" id="IPR000792">
    <property type="entry name" value="Tscrpt_reg_LuxR_C"/>
</dbReference>
<dbReference type="PROSITE" id="PS50043">
    <property type="entry name" value="HTH_LUXR_2"/>
    <property type="match status" value="1"/>
</dbReference>